<dbReference type="EMBL" id="BJWL01000020">
    <property type="protein sequence ID" value="GFZ08925.1"/>
    <property type="molecule type" value="Genomic_DNA"/>
</dbReference>
<evidence type="ECO:0000313" key="2">
    <source>
        <dbReference type="EMBL" id="GFZ08925.1"/>
    </source>
</evidence>
<accession>A0A7J0GDV5</accession>
<feature type="transmembrane region" description="Helical" evidence="1">
    <location>
        <begin position="121"/>
        <end position="142"/>
    </location>
</feature>
<comment type="caution">
    <text evidence="2">The sequence shown here is derived from an EMBL/GenBank/DDBJ whole genome shotgun (WGS) entry which is preliminary data.</text>
</comment>
<evidence type="ECO:0000256" key="1">
    <source>
        <dbReference type="SAM" id="Phobius"/>
    </source>
</evidence>
<keyword evidence="1" id="KW-0812">Transmembrane</keyword>
<proteinExistence type="predicted"/>
<dbReference type="Proteomes" id="UP000585474">
    <property type="component" value="Unassembled WGS sequence"/>
</dbReference>
<protein>
    <submittedName>
        <fullName evidence="2">Uncharacterized protein</fullName>
    </submittedName>
</protein>
<evidence type="ECO:0000313" key="3">
    <source>
        <dbReference type="Proteomes" id="UP000585474"/>
    </source>
</evidence>
<reference evidence="2 3" key="1">
    <citation type="submission" date="2019-07" db="EMBL/GenBank/DDBJ databases">
        <title>De Novo Assembly of kiwifruit Actinidia rufa.</title>
        <authorList>
            <person name="Sugita-Konishi S."/>
            <person name="Sato K."/>
            <person name="Mori E."/>
            <person name="Abe Y."/>
            <person name="Kisaki G."/>
            <person name="Hamano K."/>
            <person name="Suezawa K."/>
            <person name="Otani M."/>
            <person name="Fukuda T."/>
            <person name="Manabe T."/>
            <person name="Gomi K."/>
            <person name="Tabuchi M."/>
            <person name="Akimitsu K."/>
            <person name="Kataoka I."/>
        </authorList>
    </citation>
    <scope>NUCLEOTIDE SEQUENCE [LARGE SCALE GENOMIC DNA]</scope>
    <source>
        <strain evidence="3">cv. Fuchu</strain>
    </source>
</reference>
<organism evidence="2 3">
    <name type="scientific">Actinidia rufa</name>
    <dbReference type="NCBI Taxonomy" id="165716"/>
    <lineage>
        <taxon>Eukaryota</taxon>
        <taxon>Viridiplantae</taxon>
        <taxon>Streptophyta</taxon>
        <taxon>Embryophyta</taxon>
        <taxon>Tracheophyta</taxon>
        <taxon>Spermatophyta</taxon>
        <taxon>Magnoliopsida</taxon>
        <taxon>eudicotyledons</taxon>
        <taxon>Gunneridae</taxon>
        <taxon>Pentapetalae</taxon>
        <taxon>asterids</taxon>
        <taxon>Ericales</taxon>
        <taxon>Actinidiaceae</taxon>
        <taxon>Actinidia</taxon>
    </lineage>
</organism>
<sequence>MPTTTPPCGPLLQTQPNNAINSIPVIEDEDQGDDEGLNQRCSRIVISGFGMIGDIGGGRLRVSGEEAPLPVTKRRRRCAASQNLTPLPSIIAEPVPPHPSLNANADVHHHWRPKKPMTQHWPVVTIAAPLSLLIVSLSNLILPI</sequence>
<keyword evidence="1" id="KW-0472">Membrane</keyword>
<gene>
    <name evidence="2" type="ORF">Acr_20g0007330</name>
</gene>
<dbReference type="AlphaFoldDB" id="A0A7J0GDV5"/>
<name>A0A7J0GDV5_9ERIC</name>
<keyword evidence="3" id="KW-1185">Reference proteome</keyword>
<keyword evidence="1" id="KW-1133">Transmembrane helix</keyword>